<organism evidence="1 2">
    <name type="scientific">Camellia lanceoleosa</name>
    <dbReference type="NCBI Taxonomy" id="1840588"/>
    <lineage>
        <taxon>Eukaryota</taxon>
        <taxon>Viridiplantae</taxon>
        <taxon>Streptophyta</taxon>
        <taxon>Embryophyta</taxon>
        <taxon>Tracheophyta</taxon>
        <taxon>Spermatophyta</taxon>
        <taxon>Magnoliopsida</taxon>
        <taxon>eudicotyledons</taxon>
        <taxon>Gunneridae</taxon>
        <taxon>Pentapetalae</taxon>
        <taxon>asterids</taxon>
        <taxon>Ericales</taxon>
        <taxon>Theaceae</taxon>
        <taxon>Camellia</taxon>
    </lineage>
</organism>
<evidence type="ECO:0000313" key="1">
    <source>
        <dbReference type="EMBL" id="KAI8017721.1"/>
    </source>
</evidence>
<sequence length="126" mass="14124">MEASNRARKGFTKGKLVMSFYRAPKPQSTSSTVQYNNSSSSNSNSGVVINHDKYVAAQPRLHKVSEIGGLDDSSYTTTFENSHHYGVVAGDESVDLKAASYISCVQERFRLDWVNSERKMTQEMQY</sequence>
<dbReference type="Proteomes" id="UP001060215">
    <property type="component" value="Chromosome 2"/>
</dbReference>
<proteinExistence type="predicted"/>
<comment type="caution">
    <text evidence="1">The sequence shown here is derived from an EMBL/GenBank/DDBJ whole genome shotgun (WGS) entry which is preliminary data.</text>
</comment>
<evidence type="ECO:0000313" key="2">
    <source>
        <dbReference type="Proteomes" id="UP001060215"/>
    </source>
</evidence>
<name>A0ACC0I0R6_9ERIC</name>
<protein>
    <submittedName>
        <fullName evidence="1">Uncharacterized protein</fullName>
    </submittedName>
</protein>
<reference evidence="1 2" key="1">
    <citation type="journal article" date="2022" name="Plant J.">
        <title>Chromosome-level genome of Camellia lanceoleosa provides a valuable resource for understanding genome evolution and self-incompatibility.</title>
        <authorList>
            <person name="Gong W."/>
            <person name="Xiao S."/>
            <person name="Wang L."/>
            <person name="Liao Z."/>
            <person name="Chang Y."/>
            <person name="Mo W."/>
            <person name="Hu G."/>
            <person name="Li W."/>
            <person name="Zhao G."/>
            <person name="Zhu H."/>
            <person name="Hu X."/>
            <person name="Ji K."/>
            <person name="Xiang X."/>
            <person name="Song Q."/>
            <person name="Yuan D."/>
            <person name="Jin S."/>
            <person name="Zhang L."/>
        </authorList>
    </citation>
    <scope>NUCLEOTIDE SEQUENCE [LARGE SCALE GENOMIC DNA]</scope>
    <source>
        <strain evidence="1">SQ_2022a</strain>
    </source>
</reference>
<gene>
    <name evidence="1" type="ORF">LOK49_LG04G03515</name>
</gene>
<keyword evidence="2" id="KW-1185">Reference proteome</keyword>
<accession>A0ACC0I0R6</accession>
<dbReference type="EMBL" id="CM045759">
    <property type="protein sequence ID" value="KAI8017721.1"/>
    <property type="molecule type" value="Genomic_DNA"/>
</dbReference>